<gene>
    <name evidence="6" type="ORF">H0A61_00992</name>
</gene>
<evidence type="ECO:0000313" key="7">
    <source>
        <dbReference type="Proteomes" id="UP000662904"/>
    </source>
</evidence>
<dbReference type="Proteomes" id="UP000662904">
    <property type="component" value="Chromosome"/>
</dbReference>
<dbReference type="PANTHER" id="PTHR37306:SF1">
    <property type="entry name" value="COLICIN V PRODUCTION PROTEIN"/>
    <property type="match status" value="1"/>
</dbReference>
<dbReference type="AlphaFoldDB" id="A0A8A0RLL4"/>
<keyword evidence="3 5" id="KW-1133">Transmembrane helix</keyword>
<sequence>MNWVDWAIIIVLAVNLFDGLRKGFITSFFGFVGMISSIFISVFYHKSLADYLNSYFLLDEKIRVFLEGRLTVPVETINLGGEVNLGALREAGVPPFLGNLFKGKLLDGGTFNLAALMSDFFVNVISFFIIFLVIRFIFSIIILILNQLIKTGGLSGFNRLLGMAFGGLKGAMIIMVIITLAIPFLSLNPTGFFNNAFNSSVLGKYFYLYNFIPPLLANFSV</sequence>
<feature type="transmembrane region" description="Helical" evidence="5">
    <location>
        <begin position="120"/>
        <end position="148"/>
    </location>
</feature>
<proteinExistence type="predicted"/>
<feature type="transmembrane region" description="Helical" evidence="5">
    <location>
        <begin position="24"/>
        <end position="44"/>
    </location>
</feature>
<reference evidence="6" key="1">
    <citation type="submission" date="2020-07" db="EMBL/GenBank/DDBJ databases">
        <title>Koleobacter methoxysyntrophicus gen. nov., sp. nov., a novel anaerobic bacterium isolated from deep subsurface oil field and proposal of Koleobacterales ord. nov. in the phylum Firmicutes.</title>
        <authorList>
            <person name="Sakamoto S."/>
            <person name="Tamaki H."/>
        </authorList>
    </citation>
    <scope>NUCLEOTIDE SEQUENCE</scope>
    <source>
        <strain evidence="6">NRmbB1</strain>
    </source>
</reference>
<evidence type="ECO:0000256" key="5">
    <source>
        <dbReference type="SAM" id="Phobius"/>
    </source>
</evidence>
<protein>
    <recommendedName>
        <fullName evidence="8">Colicin V production protein</fullName>
    </recommendedName>
</protein>
<keyword evidence="4 5" id="KW-0472">Membrane</keyword>
<dbReference type="EMBL" id="CP059066">
    <property type="protein sequence ID" value="QSQ08654.1"/>
    <property type="molecule type" value="Genomic_DNA"/>
</dbReference>
<organism evidence="6 7">
    <name type="scientific">Koleobacter methoxysyntrophicus</name>
    <dbReference type="NCBI Taxonomy" id="2751313"/>
    <lineage>
        <taxon>Bacteria</taxon>
        <taxon>Bacillati</taxon>
        <taxon>Bacillota</taxon>
        <taxon>Clostridia</taxon>
        <taxon>Koleobacterales</taxon>
        <taxon>Koleobacteraceae</taxon>
        <taxon>Koleobacter</taxon>
    </lineage>
</organism>
<accession>A0A8A0RLL4</accession>
<dbReference type="RefSeq" id="WP_206708859.1">
    <property type="nucleotide sequence ID" value="NZ_CP059066.1"/>
</dbReference>
<evidence type="ECO:0000256" key="3">
    <source>
        <dbReference type="ARBA" id="ARBA00022989"/>
    </source>
</evidence>
<evidence type="ECO:0000313" key="6">
    <source>
        <dbReference type="EMBL" id="QSQ08654.1"/>
    </source>
</evidence>
<dbReference type="GO" id="GO:0016020">
    <property type="term" value="C:membrane"/>
    <property type="evidence" value="ECO:0007669"/>
    <property type="project" value="UniProtKB-SubCell"/>
</dbReference>
<evidence type="ECO:0000256" key="1">
    <source>
        <dbReference type="ARBA" id="ARBA00004141"/>
    </source>
</evidence>
<comment type="subcellular location">
    <subcellularLocation>
        <location evidence="1">Membrane</location>
        <topology evidence="1">Multi-pass membrane protein</topology>
    </subcellularLocation>
</comment>
<dbReference type="InterPro" id="IPR003825">
    <property type="entry name" value="Colicin-V_CvpA"/>
</dbReference>
<dbReference type="KEGG" id="kme:H0A61_00992"/>
<keyword evidence="2 5" id="KW-0812">Transmembrane</keyword>
<evidence type="ECO:0008006" key="8">
    <source>
        <dbReference type="Google" id="ProtNLM"/>
    </source>
</evidence>
<feature type="transmembrane region" description="Helical" evidence="5">
    <location>
        <begin position="160"/>
        <end position="185"/>
    </location>
</feature>
<dbReference type="Pfam" id="PF02674">
    <property type="entry name" value="Colicin_V"/>
    <property type="match status" value="2"/>
</dbReference>
<evidence type="ECO:0000256" key="4">
    <source>
        <dbReference type="ARBA" id="ARBA00023136"/>
    </source>
</evidence>
<evidence type="ECO:0000256" key="2">
    <source>
        <dbReference type="ARBA" id="ARBA00022692"/>
    </source>
</evidence>
<dbReference type="PANTHER" id="PTHR37306">
    <property type="entry name" value="COLICIN V PRODUCTION PROTEIN"/>
    <property type="match status" value="1"/>
</dbReference>
<name>A0A8A0RLL4_9FIRM</name>
<keyword evidence="7" id="KW-1185">Reference proteome</keyword>
<dbReference type="GO" id="GO:0009403">
    <property type="term" value="P:toxin biosynthetic process"/>
    <property type="evidence" value="ECO:0007669"/>
    <property type="project" value="InterPro"/>
</dbReference>